<comment type="caution">
    <text evidence="2">The sequence shown here is derived from an EMBL/GenBank/DDBJ whole genome shotgun (WGS) entry which is preliminary data.</text>
</comment>
<protein>
    <recommendedName>
        <fullName evidence="4">Hypervirulence associated protein TUDOR domain-containing protein</fullName>
    </recommendedName>
</protein>
<sequence length="95" mass="10594">MVLKGPAAKNHKPWNNETKTEQTIVMKSEVNKLQGPAAKNSKVWSTENQEIFSEVAVISDRPALKGPAAKNHKVWMNDTHENSVLVKNNKSSKTK</sequence>
<keyword evidence="3" id="KW-1185">Reference proteome</keyword>
<evidence type="ECO:0000313" key="2">
    <source>
        <dbReference type="EMBL" id="MCV9386024.1"/>
    </source>
</evidence>
<dbReference type="RefSeq" id="WP_264136810.1">
    <property type="nucleotide sequence ID" value="NZ_JAOYOD010000001.1"/>
</dbReference>
<accession>A0ABT3CQV6</accession>
<feature type="region of interest" description="Disordered" evidence="1">
    <location>
        <begin position="73"/>
        <end position="95"/>
    </location>
</feature>
<name>A0ABT3CQV6_9BACT</name>
<gene>
    <name evidence="2" type="ORF">N7U62_05080</name>
</gene>
<evidence type="ECO:0008006" key="4">
    <source>
        <dbReference type="Google" id="ProtNLM"/>
    </source>
</evidence>
<organism evidence="2 3">
    <name type="scientific">Reichenbachiella ulvae</name>
    <dbReference type="NCBI Taxonomy" id="2980104"/>
    <lineage>
        <taxon>Bacteria</taxon>
        <taxon>Pseudomonadati</taxon>
        <taxon>Bacteroidota</taxon>
        <taxon>Cytophagia</taxon>
        <taxon>Cytophagales</taxon>
        <taxon>Reichenbachiellaceae</taxon>
        <taxon>Reichenbachiella</taxon>
    </lineage>
</organism>
<feature type="region of interest" description="Disordered" evidence="1">
    <location>
        <begin position="1"/>
        <end position="20"/>
    </location>
</feature>
<evidence type="ECO:0000313" key="3">
    <source>
        <dbReference type="Proteomes" id="UP001300692"/>
    </source>
</evidence>
<evidence type="ECO:0000256" key="1">
    <source>
        <dbReference type="SAM" id="MobiDB-lite"/>
    </source>
</evidence>
<reference evidence="2 3" key="1">
    <citation type="submission" date="2022-10" db="EMBL/GenBank/DDBJ databases">
        <title>Comparative genomics and taxonomic characterization of three novel marine species of genus Reichenbachiella exhibiting antioxidant and polysaccharide degradation activities.</title>
        <authorList>
            <person name="Muhammad N."/>
            <person name="Lee Y.-J."/>
            <person name="Ko J."/>
            <person name="Kim S.-G."/>
        </authorList>
    </citation>
    <scope>NUCLEOTIDE SEQUENCE [LARGE SCALE GENOMIC DNA]</scope>
    <source>
        <strain evidence="2 3">ABR2-5</strain>
    </source>
</reference>
<dbReference type="EMBL" id="JAOYOD010000001">
    <property type="protein sequence ID" value="MCV9386024.1"/>
    <property type="molecule type" value="Genomic_DNA"/>
</dbReference>
<proteinExistence type="predicted"/>
<dbReference type="Proteomes" id="UP001300692">
    <property type="component" value="Unassembled WGS sequence"/>
</dbReference>